<proteinExistence type="predicted"/>
<reference evidence="3" key="1">
    <citation type="submission" date="2023-12" db="EMBL/GenBank/DDBJ databases">
        <title>Novel isolates from deep terrestrial aquifers shed light on the physiology and ecology of the class Limnochordia.</title>
        <authorList>
            <person name="Karnachuk O.V."/>
            <person name="Lukina A.P."/>
            <person name="Avakyan M.R."/>
            <person name="Kadnikov V."/>
            <person name="Begmatov S."/>
            <person name="Beletsky A.V."/>
            <person name="Mardanov A.V."/>
            <person name="Ravin N.V."/>
        </authorList>
    </citation>
    <scope>NUCLEOTIDE SEQUENCE [LARGE SCALE GENOMIC DNA]</scope>
    <source>
        <strain evidence="3">LN</strain>
    </source>
</reference>
<sequence>MPEAASTPEAAISAAEPATDALRPARTLVPDRLLRQVREASYLVAENAPRYRPIMRFLYLEHMQHRYTHRLHEVHEWMRTHVDPAYTEEQCEQDLRALVEWGNLYAEQDRSRATTVEEFVRRQLRYGLTPYGIAFERLLVELESQRNTGGSLDVGLIDVLWEQLREIDVQLGQPEHGAPGDGRSATATPGGGSAGADAQRDGNGAGEAEREALPARPALQALFTRWTQAIDAFDKLGSQSSDYLAALHRGAREQMADLDAFLAYKNLLVEYLASFVDGLYNQGQRIRSLLAAWERSGKAARLLEWLVAFETRYRPGADRLPTADEVRPVREAEWRRLVGWFRPDGGWETLRKRTASAIEQVTRQAQRLMDRRVAVSRRHDLERLAVAFARLERLDDAHRLAGLAFGAPAPRHLLGSAEVFMLDDGGSAWEVAPQLIELAPVRRGRQESGRGAAVRPRREEQQRVLEAERARRQAEAAIWEAIFRDGEIDLGSLTVKEPAVRLRLLAVLGRCLVSPDWTAQAPDGSIIELKPPQPFSVGTLSAPDGRLHLPAFRMVRRPPAFARRGQGVPAHGASSAATTAVVAVSAAAGSGDSGLDGGQPPHP</sequence>
<evidence type="ECO:0000313" key="2">
    <source>
        <dbReference type="EMBL" id="WRP13701.1"/>
    </source>
</evidence>
<dbReference type="Pfam" id="PF09660">
    <property type="entry name" value="DUF2397"/>
    <property type="match status" value="1"/>
</dbReference>
<dbReference type="RefSeq" id="WP_324667946.1">
    <property type="nucleotide sequence ID" value="NZ_CP141614.1"/>
</dbReference>
<feature type="region of interest" description="Disordered" evidence="1">
    <location>
        <begin position="172"/>
        <end position="210"/>
    </location>
</feature>
<gene>
    <name evidence="2" type="ORF">VLY81_09645</name>
</gene>
<keyword evidence="3" id="KW-1185">Reference proteome</keyword>
<name>A0ABZ1BMC6_9FIRM</name>
<protein>
    <submittedName>
        <fullName evidence="2">TIGR02677 family protein</fullName>
    </submittedName>
</protein>
<evidence type="ECO:0000313" key="3">
    <source>
        <dbReference type="Proteomes" id="UP001333102"/>
    </source>
</evidence>
<dbReference type="InterPro" id="IPR013493">
    <property type="entry name" value="CHP02677"/>
</dbReference>
<evidence type="ECO:0000256" key="1">
    <source>
        <dbReference type="SAM" id="MobiDB-lite"/>
    </source>
</evidence>
<organism evidence="2 3">
    <name type="scientific">Geochorda subterranea</name>
    <dbReference type="NCBI Taxonomy" id="3109564"/>
    <lineage>
        <taxon>Bacteria</taxon>
        <taxon>Bacillati</taxon>
        <taxon>Bacillota</taxon>
        <taxon>Limnochordia</taxon>
        <taxon>Limnochordales</taxon>
        <taxon>Geochordaceae</taxon>
        <taxon>Geochorda</taxon>
    </lineage>
</organism>
<dbReference type="NCBIfam" id="TIGR02677">
    <property type="entry name" value="TIGR02677 family protein"/>
    <property type="match status" value="1"/>
</dbReference>
<accession>A0ABZ1BMC6</accession>
<dbReference type="Proteomes" id="UP001333102">
    <property type="component" value="Chromosome"/>
</dbReference>
<dbReference type="EMBL" id="CP141614">
    <property type="protein sequence ID" value="WRP13701.1"/>
    <property type="molecule type" value="Genomic_DNA"/>
</dbReference>